<gene>
    <name evidence="3" type="ORF">C2S_6257</name>
</gene>
<name>A0A9Q9RKG7_FUSFU</name>
<dbReference type="Pfam" id="PF07876">
    <property type="entry name" value="Dabb"/>
    <property type="match status" value="1"/>
</dbReference>
<dbReference type="Proteomes" id="UP000760494">
    <property type="component" value="Unassembled WGS sequence"/>
</dbReference>
<dbReference type="SUPFAM" id="SSF54909">
    <property type="entry name" value="Dimeric alpha+beta barrel"/>
    <property type="match status" value="1"/>
</dbReference>
<evidence type="ECO:0000313" key="4">
    <source>
        <dbReference type="Proteomes" id="UP000760494"/>
    </source>
</evidence>
<evidence type="ECO:0000259" key="2">
    <source>
        <dbReference type="PROSITE" id="PS51502"/>
    </source>
</evidence>
<dbReference type="SMART" id="SM00886">
    <property type="entry name" value="Dabb"/>
    <property type="match status" value="1"/>
</dbReference>
<comment type="caution">
    <text evidence="3">The sequence shown here is derived from an EMBL/GenBank/DDBJ whole genome shotgun (WGS) entry which is preliminary data.</text>
</comment>
<dbReference type="InterPro" id="IPR044662">
    <property type="entry name" value="HS1/DABB1-like"/>
</dbReference>
<comment type="subunit">
    <text evidence="1">Homodimer.</text>
</comment>
<sequence>MADLSNVPIPARWQVLQPAYRPVSLHFESTNFLARAVAIYDFAVEFELYALVELVADDIPKFAKRMRPADVLCLKLMYGAPVTPEADGTPDDPQLSNHESLPGSANMSITHTVLFQFKDSVDQKDVTKTCDDFLQLKDLCIHPTSKKPYITSLQGGKDNSPEGMQNGITHGFVATFESAEDRDYYVKTDPAHQAFIAQVGGLVEKAIVVDFTNGVY</sequence>
<proteinExistence type="predicted"/>
<dbReference type="EMBL" id="CABFJX010000157">
    <property type="protein sequence ID" value="VTT66024.1"/>
    <property type="molecule type" value="Genomic_DNA"/>
</dbReference>
<evidence type="ECO:0000256" key="1">
    <source>
        <dbReference type="ARBA" id="ARBA00011738"/>
    </source>
</evidence>
<dbReference type="PANTHER" id="PTHR33178">
    <property type="match status" value="1"/>
</dbReference>
<organism evidence="3 4">
    <name type="scientific">Fusarium fujikuroi</name>
    <name type="common">Bakanae and foot rot disease fungus</name>
    <name type="synonym">Gibberella fujikuroi</name>
    <dbReference type="NCBI Taxonomy" id="5127"/>
    <lineage>
        <taxon>Eukaryota</taxon>
        <taxon>Fungi</taxon>
        <taxon>Dikarya</taxon>
        <taxon>Ascomycota</taxon>
        <taxon>Pezizomycotina</taxon>
        <taxon>Sordariomycetes</taxon>
        <taxon>Hypocreomycetidae</taxon>
        <taxon>Hypocreales</taxon>
        <taxon>Nectriaceae</taxon>
        <taxon>Fusarium</taxon>
        <taxon>Fusarium fujikuroi species complex</taxon>
    </lineage>
</organism>
<evidence type="ECO:0000313" key="3">
    <source>
        <dbReference type="EMBL" id="VTT66024.1"/>
    </source>
</evidence>
<dbReference type="InterPro" id="IPR011008">
    <property type="entry name" value="Dimeric_a/b-barrel"/>
</dbReference>
<reference evidence="3" key="1">
    <citation type="submission" date="2019-05" db="EMBL/GenBank/DDBJ databases">
        <authorList>
            <person name="Piombo E."/>
        </authorList>
    </citation>
    <scope>NUCLEOTIDE SEQUENCE</scope>
    <source>
        <strain evidence="3">C2S</strain>
    </source>
</reference>
<protein>
    <recommendedName>
        <fullName evidence="2">Stress-response A/B barrel domain-containing protein</fullName>
    </recommendedName>
</protein>
<accession>A0A9Q9RKG7</accession>
<dbReference type="InterPro" id="IPR013097">
    <property type="entry name" value="Dabb"/>
</dbReference>
<dbReference type="AlphaFoldDB" id="A0A9Q9RKG7"/>
<dbReference type="Gene3D" id="3.30.70.100">
    <property type="match status" value="1"/>
</dbReference>
<feature type="domain" description="Stress-response A/B barrel" evidence="2">
    <location>
        <begin position="109"/>
        <end position="211"/>
    </location>
</feature>
<dbReference type="PANTHER" id="PTHR33178:SF10">
    <property type="entry name" value="STRESS-RESPONSE A_B BARREL DOMAIN-CONTAINING PROTEIN"/>
    <property type="match status" value="1"/>
</dbReference>
<dbReference type="PROSITE" id="PS51502">
    <property type="entry name" value="S_R_A_B_BARREL"/>
    <property type="match status" value="1"/>
</dbReference>